<dbReference type="PANTHER" id="PTHR35563:SF2">
    <property type="entry name" value="BARREL METAL-DEPENDENT HYDROLASE, PUTATIVE (AFU_ORTHOLOGUE AFUA_1G16240)-RELATED"/>
    <property type="match status" value="1"/>
</dbReference>
<dbReference type="AlphaFoldDB" id="A0A7X1KLJ7"/>
<name>A0A7X1KLJ7_9SPHN</name>
<dbReference type="RefSeq" id="WP_185663548.1">
    <property type="nucleotide sequence ID" value="NZ_JACLAW010000004.1"/>
</dbReference>
<dbReference type="SUPFAM" id="SSF51556">
    <property type="entry name" value="Metallo-dependent hydrolases"/>
    <property type="match status" value="1"/>
</dbReference>
<keyword evidence="2" id="KW-0378">Hydrolase</keyword>
<evidence type="ECO:0000313" key="3">
    <source>
        <dbReference type="Proteomes" id="UP000566813"/>
    </source>
</evidence>
<organism evidence="2 3">
    <name type="scientific">Novosphingobium flavum</name>
    <dbReference type="NCBI Taxonomy" id="1778672"/>
    <lineage>
        <taxon>Bacteria</taxon>
        <taxon>Pseudomonadati</taxon>
        <taxon>Pseudomonadota</taxon>
        <taxon>Alphaproteobacteria</taxon>
        <taxon>Sphingomonadales</taxon>
        <taxon>Sphingomonadaceae</taxon>
        <taxon>Novosphingobium</taxon>
    </lineage>
</organism>
<evidence type="ECO:0000259" key="1">
    <source>
        <dbReference type="Pfam" id="PF04909"/>
    </source>
</evidence>
<feature type="domain" description="Amidohydrolase-related" evidence="1">
    <location>
        <begin position="37"/>
        <end position="280"/>
    </location>
</feature>
<dbReference type="Proteomes" id="UP000566813">
    <property type="component" value="Unassembled WGS sequence"/>
</dbReference>
<comment type="caution">
    <text evidence="2">The sequence shown here is derived from an EMBL/GenBank/DDBJ whole genome shotgun (WGS) entry which is preliminary data.</text>
</comment>
<reference evidence="2 3" key="1">
    <citation type="submission" date="2020-08" db="EMBL/GenBank/DDBJ databases">
        <title>The genome sequence of type strain Novosphingobium flavum NBRC 111647.</title>
        <authorList>
            <person name="Liu Y."/>
        </authorList>
    </citation>
    <scope>NUCLEOTIDE SEQUENCE [LARGE SCALE GENOMIC DNA]</scope>
    <source>
        <strain evidence="2 3">NBRC 111647</strain>
    </source>
</reference>
<dbReference type="InterPro" id="IPR032466">
    <property type="entry name" value="Metal_Hydrolase"/>
</dbReference>
<protein>
    <submittedName>
        <fullName evidence="2">Amidohydrolase</fullName>
    </submittedName>
</protein>
<keyword evidence="3" id="KW-1185">Reference proteome</keyword>
<proteinExistence type="predicted"/>
<dbReference type="InterPro" id="IPR052358">
    <property type="entry name" value="Aro_Compnd_Degr_Hydrolases"/>
</dbReference>
<gene>
    <name evidence="2" type="ORF">H7F51_07170</name>
</gene>
<dbReference type="EMBL" id="JACLAW010000004">
    <property type="protein sequence ID" value="MBC2665295.1"/>
    <property type="molecule type" value="Genomic_DNA"/>
</dbReference>
<evidence type="ECO:0000313" key="2">
    <source>
        <dbReference type="EMBL" id="MBC2665295.1"/>
    </source>
</evidence>
<dbReference type="PANTHER" id="PTHR35563">
    <property type="entry name" value="BARREL METAL-DEPENDENT HYDROLASE, PUTATIVE (AFU_ORTHOLOGUE AFUA_1G16240)-RELATED"/>
    <property type="match status" value="1"/>
</dbReference>
<dbReference type="InterPro" id="IPR006680">
    <property type="entry name" value="Amidohydro-rel"/>
</dbReference>
<accession>A0A7X1KLJ7</accession>
<dbReference type="Pfam" id="PF04909">
    <property type="entry name" value="Amidohydro_2"/>
    <property type="match status" value="1"/>
</dbReference>
<dbReference type="Gene3D" id="3.20.20.140">
    <property type="entry name" value="Metal-dependent hydrolases"/>
    <property type="match status" value="1"/>
</dbReference>
<dbReference type="GO" id="GO:0016787">
    <property type="term" value="F:hydrolase activity"/>
    <property type="evidence" value="ECO:0007669"/>
    <property type="project" value="UniProtKB-KW"/>
</dbReference>
<sequence>MPSRIHDIHPHIISADTARYPVSPLGGKRSDWSHHSAVDFAALVAAMDAAGVTKAAIVHSSTTYGYDASYLADAIAGHHGRFTGVFSVDVRGPEAPGRIQHWLDRGLTGLRLFAVGSTVQTDQSWLAAPDTFDAWAFCEECEVPVAISMRQDGLPYLAAVMERFPKVRVVLDHLLHAPFGDGPPYAAANPMWDMARYPGLYLKLTTALVRRSQQDLATPESFFGKLLGTFGSERIAWGSNYPAIDGTLPEIVAEAEQVLSILPEADRENIFWRTAESLYPALAD</sequence>